<reference evidence="1 2" key="2">
    <citation type="submission" date="2013-09" db="EMBL/GenBank/DDBJ databases">
        <title>Whole genome comparison of six Crocosphaera watsonii strains with differing phenotypes.</title>
        <authorList>
            <person name="Bench S.R."/>
            <person name="Heller P."/>
            <person name="Frank I."/>
            <person name="Arciniega M."/>
            <person name="Shilova I.N."/>
            <person name="Zehr J.P."/>
        </authorList>
    </citation>
    <scope>NUCLEOTIDE SEQUENCE [LARGE SCALE GENOMIC DNA]</scope>
    <source>
        <strain evidence="1 2">WH 8502</strain>
    </source>
</reference>
<accession>T2IL89</accession>
<evidence type="ECO:0000313" key="1">
    <source>
        <dbReference type="EMBL" id="CCQ52960.1"/>
    </source>
</evidence>
<comment type="caution">
    <text evidence="1">The sequence shown here is derived from an EMBL/GenBank/DDBJ whole genome shotgun (WGS) entry which is preliminary data.</text>
</comment>
<name>T2IL89_CROWT</name>
<evidence type="ECO:0000313" key="2">
    <source>
        <dbReference type="Proteomes" id="UP000018348"/>
    </source>
</evidence>
<dbReference type="AlphaFoldDB" id="T2IL89"/>
<dbReference type="EMBL" id="CAQK01000745">
    <property type="protein sequence ID" value="CCQ52960.1"/>
    <property type="molecule type" value="Genomic_DNA"/>
</dbReference>
<protein>
    <submittedName>
        <fullName evidence="1">Uncharacterized protein</fullName>
    </submittedName>
</protein>
<sequence>MNRKISLRNLRKLVMIDDVIEIPNNLSSVLGVRSSELEFFP</sequence>
<organism evidence="1 2">
    <name type="scientific">Crocosphaera watsonii WH 8502</name>
    <dbReference type="NCBI Taxonomy" id="423474"/>
    <lineage>
        <taxon>Bacteria</taxon>
        <taxon>Bacillati</taxon>
        <taxon>Cyanobacteriota</taxon>
        <taxon>Cyanophyceae</taxon>
        <taxon>Oscillatoriophycideae</taxon>
        <taxon>Chroococcales</taxon>
        <taxon>Aphanothecaceae</taxon>
        <taxon>Crocosphaera</taxon>
    </lineage>
</organism>
<gene>
    <name evidence="1" type="ORF">CWATWH8502_3000</name>
</gene>
<proteinExistence type="predicted"/>
<reference evidence="1 2" key="1">
    <citation type="submission" date="2013-01" db="EMBL/GenBank/DDBJ databases">
        <authorList>
            <person name="Bench S."/>
        </authorList>
    </citation>
    <scope>NUCLEOTIDE SEQUENCE [LARGE SCALE GENOMIC DNA]</scope>
    <source>
        <strain evidence="1 2">WH 8502</strain>
    </source>
</reference>
<dbReference type="Proteomes" id="UP000018348">
    <property type="component" value="Unassembled WGS sequence"/>
</dbReference>